<dbReference type="STRING" id="1817892.AUK40_06755"/>
<feature type="domain" description="Pyruvate/ketoisovalerate oxidoreductase catalytic" evidence="2">
    <location>
        <begin position="13"/>
        <end position="160"/>
    </location>
</feature>
<comment type="caution">
    <text evidence="3">The sequence shown here is derived from an EMBL/GenBank/DDBJ whole genome shotgun (WGS) entry which is preliminary data.</text>
</comment>
<proteinExistence type="predicted"/>
<dbReference type="Proteomes" id="UP000183245">
    <property type="component" value="Unassembled WGS sequence"/>
</dbReference>
<keyword evidence="1" id="KW-0560">Oxidoreductase</keyword>
<dbReference type="GO" id="GO:0016903">
    <property type="term" value="F:oxidoreductase activity, acting on the aldehyde or oxo group of donors"/>
    <property type="evidence" value="ECO:0007669"/>
    <property type="project" value="InterPro"/>
</dbReference>
<dbReference type="SUPFAM" id="SSF53323">
    <property type="entry name" value="Pyruvate-ferredoxin oxidoreductase, PFOR, domain III"/>
    <property type="match status" value="1"/>
</dbReference>
<dbReference type="Gene3D" id="3.40.920.10">
    <property type="entry name" value="Pyruvate-ferredoxin oxidoreductase, PFOR, domain III"/>
    <property type="match status" value="1"/>
</dbReference>
<dbReference type="PANTHER" id="PTHR42730">
    <property type="entry name" value="2-OXOGLUTARATE SYNTHASE SUBUNIT KORC"/>
    <property type="match status" value="1"/>
</dbReference>
<name>A0A1J5IBJ0_9BACT</name>
<dbReference type="InterPro" id="IPR052554">
    <property type="entry name" value="2-oxoglutarate_synth_KorC"/>
</dbReference>
<evidence type="ECO:0000313" key="3">
    <source>
        <dbReference type="EMBL" id="OIP94577.1"/>
    </source>
</evidence>
<dbReference type="AlphaFoldDB" id="A0A1J5IBJ0"/>
<protein>
    <recommendedName>
        <fullName evidence="2">Pyruvate/ketoisovalerate oxidoreductase catalytic domain-containing protein</fullName>
    </recommendedName>
</protein>
<gene>
    <name evidence="3" type="ORF">AUK40_06755</name>
</gene>
<dbReference type="EMBL" id="MNZT01000126">
    <property type="protein sequence ID" value="OIP94577.1"/>
    <property type="molecule type" value="Genomic_DNA"/>
</dbReference>
<organism evidence="3 4">
    <name type="scientific">Candidatus Wirthbacteria bacterium CG2_30_54_11</name>
    <dbReference type="NCBI Taxonomy" id="1817892"/>
    <lineage>
        <taxon>Bacteria</taxon>
        <taxon>Candidatus Wirthbacteria</taxon>
    </lineage>
</organism>
<dbReference type="Pfam" id="PF01558">
    <property type="entry name" value="POR"/>
    <property type="match status" value="1"/>
</dbReference>
<dbReference type="InterPro" id="IPR002869">
    <property type="entry name" value="Pyrv_flavodox_OxRed_cen"/>
</dbReference>
<reference evidence="3 4" key="1">
    <citation type="journal article" date="2016" name="Environ. Microbiol.">
        <title>Genomic resolution of a cold subsurface aquifer community provides metabolic insights for novel microbes adapted to high CO concentrations.</title>
        <authorList>
            <person name="Probst A.J."/>
            <person name="Castelle C.J."/>
            <person name="Singh A."/>
            <person name="Brown C.T."/>
            <person name="Anantharaman K."/>
            <person name="Sharon I."/>
            <person name="Hug L.A."/>
            <person name="Burstein D."/>
            <person name="Emerson J.B."/>
            <person name="Thomas B.C."/>
            <person name="Banfield J.F."/>
        </authorList>
    </citation>
    <scope>NUCLEOTIDE SEQUENCE [LARGE SCALE GENOMIC DNA]</scope>
    <source>
        <strain evidence="3">CG2_30_54_11</strain>
    </source>
</reference>
<sequence length="163" mass="17858">MNYPIKFKIIGAGGHGIKLLGTVIAKIAVSRGQNATQSLDYDSAVRGGNTAADIVISDHEISNPVVEHPDLLIITSDNSFDASLAKYVWADEGVQKPPKGADVFPFFIVAREKLQSTRVGNMVLLGKILNFLEIEQKDVDFSLFIKKSLDLNIKAIEEGYHMN</sequence>
<evidence type="ECO:0000313" key="4">
    <source>
        <dbReference type="Proteomes" id="UP000183245"/>
    </source>
</evidence>
<dbReference type="InterPro" id="IPR019752">
    <property type="entry name" value="Pyrv/ketoisovalerate_OxRed_cat"/>
</dbReference>
<evidence type="ECO:0000259" key="2">
    <source>
        <dbReference type="Pfam" id="PF01558"/>
    </source>
</evidence>
<accession>A0A1J5IBJ0</accession>
<evidence type="ECO:0000256" key="1">
    <source>
        <dbReference type="ARBA" id="ARBA00023002"/>
    </source>
</evidence>
<dbReference type="PANTHER" id="PTHR42730:SF1">
    <property type="entry name" value="2-OXOGLUTARATE SYNTHASE SUBUNIT KORC"/>
    <property type="match status" value="1"/>
</dbReference>